<sequence>MTTRFAFSLTSKIEERELVSEWLIEAEQENIDYIGSAASFRRTVMHN</sequence>
<accession>A0A0A9GUE1</accession>
<evidence type="ECO:0000313" key="1">
    <source>
        <dbReference type="EMBL" id="JAE28615.1"/>
    </source>
</evidence>
<reference evidence="1" key="2">
    <citation type="journal article" date="2015" name="Data Brief">
        <title>Shoot transcriptome of the giant reed, Arundo donax.</title>
        <authorList>
            <person name="Barrero R.A."/>
            <person name="Guerrero F.D."/>
            <person name="Moolhuijzen P."/>
            <person name="Goolsby J.A."/>
            <person name="Tidwell J."/>
            <person name="Bellgard S.E."/>
            <person name="Bellgard M.I."/>
        </authorList>
    </citation>
    <scope>NUCLEOTIDE SEQUENCE</scope>
    <source>
        <tissue evidence="1">Shoot tissue taken approximately 20 cm above the soil surface</tissue>
    </source>
</reference>
<dbReference type="EMBL" id="GBRH01169281">
    <property type="protein sequence ID" value="JAE28615.1"/>
    <property type="molecule type" value="Transcribed_RNA"/>
</dbReference>
<organism evidence="1">
    <name type="scientific">Arundo donax</name>
    <name type="common">Giant reed</name>
    <name type="synonym">Donax arundinaceus</name>
    <dbReference type="NCBI Taxonomy" id="35708"/>
    <lineage>
        <taxon>Eukaryota</taxon>
        <taxon>Viridiplantae</taxon>
        <taxon>Streptophyta</taxon>
        <taxon>Embryophyta</taxon>
        <taxon>Tracheophyta</taxon>
        <taxon>Spermatophyta</taxon>
        <taxon>Magnoliopsida</taxon>
        <taxon>Liliopsida</taxon>
        <taxon>Poales</taxon>
        <taxon>Poaceae</taxon>
        <taxon>PACMAD clade</taxon>
        <taxon>Arundinoideae</taxon>
        <taxon>Arundineae</taxon>
        <taxon>Arundo</taxon>
    </lineage>
</organism>
<proteinExistence type="predicted"/>
<reference evidence="1" key="1">
    <citation type="submission" date="2014-09" db="EMBL/GenBank/DDBJ databases">
        <authorList>
            <person name="Magalhaes I.L.F."/>
            <person name="Oliveira U."/>
            <person name="Santos F.R."/>
            <person name="Vidigal T.H.D.A."/>
            <person name="Brescovit A.D."/>
            <person name="Santos A.J."/>
        </authorList>
    </citation>
    <scope>NUCLEOTIDE SEQUENCE</scope>
    <source>
        <tissue evidence="1">Shoot tissue taken approximately 20 cm above the soil surface</tissue>
    </source>
</reference>
<protein>
    <submittedName>
        <fullName evidence="1">Uncharacterized protein</fullName>
    </submittedName>
</protein>
<name>A0A0A9GUE1_ARUDO</name>
<dbReference type="AlphaFoldDB" id="A0A0A9GUE1"/>